<dbReference type="AlphaFoldDB" id="A0A5D3CE71"/>
<sequence length="65" mass="7348">MDIDMTRQGPRIPTVLGVPRDIEDQSYVLTGAHVARVRERARDWVEAEARARASCRATRSDRGEP</sequence>
<dbReference type="EMBL" id="SSTD01011589">
    <property type="protein sequence ID" value="TYK09508.1"/>
    <property type="molecule type" value="Genomic_DNA"/>
</dbReference>
<accession>A0A5D3CE71</accession>
<evidence type="ECO:0000313" key="1">
    <source>
        <dbReference type="EMBL" id="TYK09508.1"/>
    </source>
</evidence>
<proteinExistence type="predicted"/>
<reference evidence="1 2" key="1">
    <citation type="submission" date="2019-08" db="EMBL/GenBank/DDBJ databases">
        <title>Draft genome sequences of two oriental melons (Cucumis melo L. var makuwa).</title>
        <authorList>
            <person name="Kwon S.-Y."/>
        </authorList>
    </citation>
    <scope>NUCLEOTIDE SEQUENCE [LARGE SCALE GENOMIC DNA]</scope>
    <source>
        <strain evidence="2">cv. Chang Bougi</strain>
        <tissue evidence="1">Leaf</tissue>
    </source>
</reference>
<protein>
    <submittedName>
        <fullName evidence="1">Uncharacterized protein</fullName>
    </submittedName>
</protein>
<dbReference type="Proteomes" id="UP000321947">
    <property type="component" value="Unassembled WGS sequence"/>
</dbReference>
<evidence type="ECO:0000313" key="2">
    <source>
        <dbReference type="Proteomes" id="UP000321947"/>
    </source>
</evidence>
<organism evidence="1 2">
    <name type="scientific">Cucumis melo var. makuwa</name>
    <name type="common">Oriental melon</name>
    <dbReference type="NCBI Taxonomy" id="1194695"/>
    <lineage>
        <taxon>Eukaryota</taxon>
        <taxon>Viridiplantae</taxon>
        <taxon>Streptophyta</taxon>
        <taxon>Embryophyta</taxon>
        <taxon>Tracheophyta</taxon>
        <taxon>Spermatophyta</taxon>
        <taxon>Magnoliopsida</taxon>
        <taxon>eudicotyledons</taxon>
        <taxon>Gunneridae</taxon>
        <taxon>Pentapetalae</taxon>
        <taxon>rosids</taxon>
        <taxon>fabids</taxon>
        <taxon>Cucurbitales</taxon>
        <taxon>Cucurbitaceae</taxon>
        <taxon>Benincaseae</taxon>
        <taxon>Cucumis</taxon>
    </lineage>
</organism>
<name>A0A5D3CE71_CUCMM</name>
<gene>
    <name evidence="1" type="ORF">E5676_scaffold53329G00010</name>
</gene>
<comment type="caution">
    <text evidence="1">The sequence shown here is derived from an EMBL/GenBank/DDBJ whole genome shotgun (WGS) entry which is preliminary data.</text>
</comment>